<feature type="transmembrane region" description="Helical" evidence="1">
    <location>
        <begin position="12"/>
        <end position="34"/>
    </location>
</feature>
<keyword evidence="1" id="KW-1133">Transmembrane helix</keyword>
<organism evidence="2 3">
    <name type="scientific">Aureliella helgolandensis</name>
    <dbReference type="NCBI Taxonomy" id="2527968"/>
    <lineage>
        <taxon>Bacteria</taxon>
        <taxon>Pseudomonadati</taxon>
        <taxon>Planctomycetota</taxon>
        <taxon>Planctomycetia</taxon>
        <taxon>Pirellulales</taxon>
        <taxon>Pirellulaceae</taxon>
        <taxon>Aureliella</taxon>
    </lineage>
</organism>
<proteinExistence type="predicted"/>
<feature type="transmembrane region" description="Helical" evidence="1">
    <location>
        <begin position="303"/>
        <end position="324"/>
    </location>
</feature>
<dbReference type="GO" id="GO:0005886">
    <property type="term" value="C:plasma membrane"/>
    <property type="evidence" value="ECO:0007669"/>
    <property type="project" value="UniProtKB-SubCell"/>
</dbReference>
<dbReference type="EMBL" id="CP036298">
    <property type="protein sequence ID" value="QDV23885.1"/>
    <property type="molecule type" value="Genomic_DNA"/>
</dbReference>
<keyword evidence="1" id="KW-0812">Transmembrane</keyword>
<feature type="transmembrane region" description="Helical" evidence="1">
    <location>
        <begin position="189"/>
        <end position="212"/>
    </location>
</feature>
<evidence type="ECO:0000256" key="1">
    <source>
        <dbReference type="SAM" id="Phobius"/>
    </source>
</evidence>
<dbReference type="Proteomes" id="UP000318017">
    <property type="component" value="Chromosome"/>
</dbReference>
<sequence>MTRLLIKKYIHESYPLFLACAILLTVFCMGRVWIVCQFDLQQFEPFLQQLKPFEKFMPVPLEQLLTHSGAIAMTLNEPLLTLSILLWCVARGSDVVSGELSRGTMEMLLAHPISRCRLLLTHAAMTTLGLAGLCGVIWLALYSAIQINTVRETVAAEMQLNIPFLPLQIPITLGSPEEVAVPLSEKVDAALYAMPCLNLFGLGFVILCLSILCSSIDRYRWRTIGVVLGIYISQFLLLLLSKATSATELAGRFTFLSLYQPDAIVQLARQDASRAWWLLSPNSRTLEAGALQASWPFEMLGPAALPLLLLGLGGAMLLAAVQCFERRDLAPPL</sequence>
<reference evidence="2 3" key="1">
    <citation type="submission" date="2019-02" db="EMBL/GenBank/DDBJ databases">
        <title>Deep-cultivation of Planctomycetes and their phenomic and genomic characterization uncovers novel biology.</title>
        <authorList>
            <person name="Wiegand S."/>
            <person name="Jogler M."/>
            <person name="Boedeker C."/>
            <person name="Pinto D."/>
            <person name="Vollmers J."/>
            <person name="Rivas-Marin E."/>
            <person name="Kohn T."/>
            <person name="Peeters S.H."/>
            <person name="Heuer A."/>
            <person name="Rast P."/>
            <person name="Oberbeckmann S."/>
            <person name="Bunk B."/>
            <person name="Jeske O."/>
            <person name="Meyerdierks A."/>
            <person name="Storesund J.E."/>
            <person name="Kallscheuer N."/>
            <person name="Luecker S."/>
            <person name="Lage O.M."/>
            <person name="Pohl T."/>
            <person name="Merkel B.J."/>
            <person name="Hornburger P."/>
            <person name="Mueller R.-W."/>
            <person name="Bruemmer F."/>
            <person name="Labrenz M."/>
            <person name="Spormann A.M."/>
            <person name="Op den Camp H."/>
            <person name="Overmann J."/>
            <person name="Amann R."/>
            <person name="Jetten M.S.M."/>
            <person name="Mascher T."/>
            <person name="Medema M.H."/>
            <person name="Devos D.P."/>
            <person name="Kaster A.-K."/>
            <person name="Ovreas L."/>
            <person name="Rohde M."/>
            <person name="Galperin M.Y."/>
            <person name="Jogler C."/>
        </authorList>
    </citation>
    <scope>NUCLEOTIDE SEQUENCE [LARGE SCALE GENOMIC DNA]</scope>
    <source>
        <strain evidence="2 3">Q31a</strain>
    </source>
</reference>
<feature type="transmembrane region" description="Helical" evidence="1">
    <location>
        <begin position="118"/>
        <end position="141"/>
    </location>
</feature>
<keyword evidence="1" id="KW-0472">Membrane</keyword>
<keyword evidence="3" id="KW-1185">Reference proteome</keyword>
<evidence type="ECO:0000313" key="2">
    <source>
        <dbReference type="EMBL" id="QDV23885.1"/>
    </source>
</evidence>
<dbReference type="AlphaFoldDB" id="A0A518G5M6"/>
<name>A0A518G5M6_9BACT</name>
<dbReference type="Pfam" id="PF12679">
    <property type="entry name" value="ABC2_membrane_2"/>
    <property type="match status" value="1"/>
</dbReference>
<dbReference type="GO" id="GO:0140359">
    <property type="term" value="F:ABC-type transporter activity"/>
    <property type="evidence" value="ECO:0007669"/>
    <property type="project" value="InterPro"/>
</dbReference>
<feature type="transmembrane region" description="Helical" evidence="1">
    <location>
        <begin position="224"/>
        <end position="241"/>
    </location>
</feature>
<dbReference type="RefSeq" id="WP_197356592.1">
    <property type="nucleotide sequence ID" value="NZ_CP036298.1"/>
</dbReference>
<gene>
    <name evidence="2" type="ORF">Q31a_21950</name>
</gene>
<protein>
    <submittedName>
        <fullName evidence="2">ABC-2 family transporter protein</fullName>
    </submittedName>
</protein>
<dbReference type="KEGG" id="ahel:Q31a_21950"/>
<accession>A0A518G5M6</accession>
<evidence type="ECO:0000313" key="3">
    <source>
        <dbReference type="Proteomes" id="UP000318017"/>
    </source>
</evidence>